<dbReference type="Proteomes" id="UP001211907">
    <property type="component" value="Unassembled WGS sequence"/>
</dbReference>
<dbReference type="InterPro" id="IPR036513">
    <property type="entry name" value="STAS_dom_sf"/>
</dbReference>
<keyword evidence="3 6" id="KW-1133">Transmembrane helix</keyword>
<feature type="compositionally biased region" description="Acidic residues" evidence="5">
    <location>
        <begin position="23"/>
        <end position="37"/>
    </location>
</feature>
<gene>
    <name evidence="8" type="primary">ST1</name>
    <name evidence="8" type="ORF">HK100_005720</name>
</gene>
<comment type="subcellular location">
    <subcellularLocation>
        <location evidence="1">Membrane</location>
        <topology evidence="1">Multi-pass membrane protein</topology>
    </subcellularLocation>
</comment>
<feature type="transmembrane region" description="Helical" evidence="6">
    <location>
        <begin position="464"/>
        <end position="492"/>
    </location>
</feature>
<feature type="transmembrane region" description="Helical" evidence="6">
    <location>
        <begin position="280"/>
        <end position="300"/>
    </location>
</feature>
<feature type="transmembrane region" description="Helical" evidence="6">
    <location>
        <begin position="192"/>
        <end position="214"/>
    </location>
</feature>
<protein>
    <submittedName>
        <fullName evidence="8">Solute carrier 26</fullName>
    </submittedName>
</protein>
<dbReference type="GO" id="GO:0055085">
    <property type="term" value="P:transmembrane transport"/>
    <property type="evidence" value="ECO:0007669"/>
    <property type="project" value="InterPro"/>
</dbReference>
<feature type="region of interest" description="Disordered" evidence="5">
    <location>
        <begin position="594"/>
        <end position="640"/>
    </location>
</feature>
<name>A0AAD5X7X5_9FUNG</name>
<comment type="caution">
    <text evidence="8">The sequence shown here is derived from an EMBL/GenBank/DDBJ whole genome shotgun (WGS) entry which is preliminary data.</text>
</comment>
<dbReference type="PANTHER" id="PTHR11814">
    <property type="entry name" value="SULFATE TRANSPORTER"/>
    <property type="match status" value="1"/>
</dbReference>
<feature type="compositionally biased region" description="Basic and acidic residues" evidence="5">
    <location>
        <begin position="1"/>
        <end position="11"/>
    </location>
</feature>
<sequence length="966" mass="102874">MRVGDVEREGSDDNVDGNGDAADGFDDGDFEDEEDAQETYAGRRGGRRQWLWARTRYYVPVVGWLPTYSARQSLAGDACAGVTVACLLVPQALSYSQAIVKVAPLHGLATCLLPLAVYAVLGSSARLAVGPEALVAILTASSLADADAHADAHADADARAAAAASLGLLVGLFTFALGFFRLGFLDSVLSRALLRGFVTAVAAVVVIDQTPALLRLDLARIPSPAGQPHVSPFDQLLLVLENLDKAHLSSSLVSAASIVFLFSCRFLKASNLRVAPYLRVVPEILLLVVATTLCSAFWRWDLLGIDILKDIEGGFPTPQIPKLTVVQIRDQTLSAVLISVIGFVESLVIAKTYATKYNQSVSPNRELVALGAANIAGACFSGWPAFGSLSRSAINDAAGAHTQISGFVSAIVVLLTMIYLLPYFYYLPKAVCSAIIVVAATRLVEMHDVHFLLRMRAWNDFGLLVLTFVATVFVSVEFGTLVSVGTSLLLVLKHTTKTRIVILGKVSSDAGAVAGGSSGGASGGSGSMTIKPKFRPLGEDDSVMPVDGCLIIRLEEGLFFGNSGQLKDRLKRIEVHGTLNVHPGEIPQRIVVSAPATAAQSDGEQQQKNGRLNHQQKHQKQQLQPLQKSNRNSKRHVSDEEEALLAEYNAPSSSNIPVASIPSIPETPPILPIPPTILSTATRKVALSREITCVIFDFSSVSAVDPGATQILLEIVQSYHRRAITVFFVKLRKVCIEMFRRAGILALIGPNSLFDKISDAVEYHLRSSGQLHVVFADTVLKHQIHDDDNGPPVLRFAAGGVEESSSDDEEEYVHPRRVHTPVTATAAAVLVGSWGSDAVDSRGAFTARTIANAGGSTITATKTASRFARPSFVTALEQSLENGFADGEGGAGGGGGGGGFRRRLRVSPNGVTAVGDFVERNDGGDDDEDEGGDGVDGAVGGGVRRGVSFEYSEEELQEYRSDNVWD</sequence>
<dbReference type="AlphaFoldDB" id="A0AAD5X7X5"/>
<feature type="region of interest" description="Disordered" evidence="5">
    <location>
        <begin position="1"/>
        <end position="41"/>
    </location>
</feature>
<evidence type="ECO:0000313" key="9">
    <source>
        <dbReference type="Proteomes" id="UP001211907"/>
    </source>
</evidence>
<evidence type="ECO:0000256" key="5">
    <source>
        <dbReference type="SAM" id="MobiDB-lite"/>
    </source>
</evidence>
<accession>A0AAD5X7X5</accession>
<proteinExistence type="predicted"/>
<evidence type="ECO:0000256" key="3">
    <source>
        <dbReference type="ARBA" id="ARBA00022989"/>
    </source>
</evidence>
<dbReference type="InterPro" id="IPR002645">
    <property type="entry name" value="STAS_dom"/>
</dbReference>
<dbReference type="Gene3D" id="3.30.750.24">
    <property type="entry name" value="STAS domain"/>
    <property type="match status" value="1"/>
</dbReference>
<dbReference type="SUPFAM" id="SSF52091">
    <property type="entry name" value="SpoIIaa-like"/>
    <property type="match status" value="1"/>
</dbReference>
<dbReference type="EMBL" id="JADGJH010002660">
    <property type="protein sequence ID" value="KAJ3095836.1"/>
    <property type="molecule type" value="Genomic_DNA"/>
</dbReference>
<feature type="transmembrane region" description="Helical" evidence="6">
    <location>
        <begin position="246"/>
        <end position="268"/>
    </location>
</feature>
<dbReference type="Pfam" id="PF01740">
    <property type="entry name" value="STAS"/>
    <property type="match status" value="1"/>
</dbReference>
<feature type="transmembrane region" description="Helical" evidence="6">
    <location>
        <begin position="160"/>
        <end position="180"/>
    </location>
</feature>
<feature type="compositionally biased region" description="Gly residues" evidence="5">
    <location>
        <begin position="934"/>
        <end position="944"/>
    </location>
</feature>
<dbReference type="InterPro" id="IPR011547">
    <property type="entry name" value="SLC26A/SulP_dom"/>
</dbReference>
<feature type="domain" description="STAS" evidence="7">
    <location>
        <begin position="539"/>
        <end position="764"/>
    </location>
</feature>
<dbReference type="CDD" id="cd07042">
    <property type="entry name" value="STAS_SulP_like_sulfate_transporter"/>
    <property type="match status" value="1"/>
</dbReference>
<keyword evidence="9" id="KW-1185">Reference proteome</keyword>
<evidence type="ECO:0000256" key="6">
    <source>
        <dbReference type="SAM" id="Phobius"/>
    </source>
</evidence>
<evidence type="ECO:0000313" key="8">
    <source>
        <dbReference type="EMBL" id="KAJ3095836.1"/>
    </source>
</evidence>
<evidence type="ECO:0000256" key="4">
    <source>
        <dbReference type="ARBA" id="ARBA00023136"/>
    </source>
</evidence>
<feature type="compositionally biased region" description="Polar residues" evidence="5">
    <location>
        <begin position="598"/>
        <end position="613"/>
    </location>
</feature>
<dbReference type="Pfam" id="PF00916">
    <property type="entry name" value="Sulfate_transp"/>
    <property type="match status" value="1"/>
</dbReference>
<dbReference type="InterPro" id="IPR001902">
    <property type="entry name" value="SLC26A/SulP_fam"/>
</dbReference>
<feature type="region of interest" description="Disordered" evidence="5">
    <location>
        <begin position="884"/>
        <end position="946"/>
    </location>
</feature>
<feature type="compositionally biased region" description="Gly residues" evidence="5">
    <location>
        <begin position="886"/>
        <end position="899"/>
    </location>
</feature>
<feature type="transmembrane region" description="Helical" evidence="6">
    <location>
        <begin position="102"/>
        <end position="121"/>
    </location>
</feature>
<organism evidence="8 9">
    <name type="scientific">Physocladia obscura</name>
    <dbReference type="NCBI Taxonomy" id="109957"/>
    <lineage>
        <taxon>Eukaryota</taxon>
        <taxon>Fungi</taxon>
        <taxon>Fungi incertae sedis</taxon>
        <taxon>Chytridiomycota</taxon>
        <taxon>Chytridiomycota incertae sedis</taxon>
        <taxon>Chytridiomycetes</taxon>
        <taxon>Chytridiales</taxon>
        <taxon>Chytriomycetaceae</taxon>
        <taxon>Physocladia</taxon>
    </lineage>
</organism>
<evidence type="ECO:0000259" key="7">
    <source>
        <dbReference type="PROSITE" id="PS50801"/>
    </source>
</evidence>
<keyword evidence="2 6" id="KW-0812">Transmembrane</keyword>
<feature type="transmembrane region" description="Helical" evidence="6">
    <location>
        <begin position="398"/>
        <end position="421"/>
    </location>
</feature>
<feature type="compositionally biased region" description="Acidic residues" evidence="5">
    <location>
        <begin position="924"/>
        <end position="933"/>
    </location>
</feature>
<feature type="transmembrane region" description="Helical" evidence="6">
    <location>
        <begin position="333"/>
        <end position="354"/>
    </location>
</feature>
<dbReference type="PROSITE" id="PS50801">
    <property type="entry name" value="STAS"/>
    <property type="match status" value="1"/>
</dbReference>
<keyword evidence="4 6" id="KW-0472">Membrane</keyword>
<evidence type="ECO:0000256" key="2">
    <source>
        <dbReference type="ARBA" id="ARBA00022692"/>
    </source>
</evidence>
<dbReference type="GO" id="GO:0016020">
    <property type="term" value="C:membrane"/>
    <property type="evidence" value="ECO:0007669"/>
    <property type="project" value="UniProtKB-SubCell"/>
</dbReference>
<reference evidence="8" key="1">
    <citation type="submission" date="2020-05" db="EMBL/GenBank/DDBJ databases">
        <title>Phylogenomic resolution of chytrid fungi.</title>
        <authorList>
            <person name="Stajich J.E."/>
            <person name="Amses K."/>
            <person name="Simmons R."/>
            <person name="Seto K."/>
            <person name="Myers J."/>
            <person name="Bonds A."/>
            <person name="Quandt C.A."/>
            <person name="Barry K."/>
            <person name="Liu P."/>
            <person name="Grigoriev I."/>
            <person name="Longcore J.E."/>
            <person name="James T.Y."/>
        </authorList>
    </citation>
    <scope>NUCLEOTIDE SEQUENCE</scope>
    <source>
        <strain evidence="8">JEL0513</strain>
    </source>
</reference>
<evidence type="ECO:0000256" key="1">
    <source>
        <dbReference type="ARBA" id="ARBA00004141"/>
    </source>
</evidence>
<feature type="transmembrane region" description="Helical" evidence="6">
    <location>
        <begin position="366"/>
        <end position="386"/>
    </location>
</feature>